<evidence type="ECO:0000313" key="1">
    <source>
        <dbReference type="EMBL" id="MDO3381071.1"/>
    </source>
</evidence>
<sequence length="69" mass="7812">MATGKKYDYRIIESNGRWRAELTRRATARKTLVSKAQDGFASEEEASVWAQAELKALLANVRARQDAKK</sequence>
<comment type="caution">
    <text evidence="1">The sequence shown here is derived from an EMBL/GenBank/DDBJ whole genome shotgun (WGS) entry which is preliminary data.</text>
</comment>
<dbReference type="InterPro" id="IPR022069">
    <property type="entry name" value="DUF3622"/>
</dbReference>
<keyword evidence="2" id="KW-1185">Reference proteome</keyword>
<dbReference type="Proteomes" id="UP001168380">
    <property type="component" value="Unassembled WGS sequence"/>
</dbReference>
<proteinExistence type="predicted"/>
<reference evidence="1" key="1">
    <citation type="submission" date="2023-07" db="EMBL/GenBank/DDBJ databases">
        <title>Gilvimarinus algae sp. nov., isolated from the surface of Kelp.</title>
        <authorList>
            <person name="Sun Y.Y."/>
            <person name="Gong Y."/>
            <person name="Du Z.J."/>
        </authorList>
    </citation>
    <scope>NUCLEOTIDE SEQUENCE</scope>
    <source>
        <strain evidence="1">SDUM040014</strain>
    </source>
</reference>
<gene>
    <name evidence="1" type="ORF">QWI16_02725</name>
</gene>
<accession>A0ABT8TEH2</accession>
<protein>
    <submittedName>
        <fullName evidence="1">DUF3622 domain-containing protein</fullName>
    </submittedName>
</protein>
<organism evidence="1 2">
    <name type="scientific">Gilvimarinus algae</name>
    <dbReference type="NCBI Taxonomy" id="3058037"/>
    <lineage>
        <taxon>Bacteria</taxon>
        <taxon>Pseudomonadati</taxon>
        <taxon>Pseudomonadota</taxon>
        <taxon>Gammaproteobacteria</taxon>
        <taxon>Cellvibrionales</taxon>
        <taxon>Cellvibrionaceae</taxon>
        <taxon>Gilvimarinus</taxon>
    </lineage>
</organism>
<name>A0ABT8TEH2_9GAMM</name>
<dbReference type="RefSeq" id="WP_302711195.1">
    <property type="nucleotide sequence ID" value="NZ_JAULRT010000032.1"/>
</dbReference>
<dbReference type="Pfam" id="PF12286">
    <property type="entry name" value="DUF3622"/>
    <property type="match status" value="1"/>
</dbReference>
<dbReference type="EMBL" id="JAULRT010000032">
    <property type="protein sequence ID" value="MDO3381071.1"/>
    <property type="molecule type" value="Genomic_DNA"/>
</dbReference>
<evidence type="ECO:0000313" key="2">
    <source>
        <dbReference type="Proteomes" id="UP001168380"/>
    </source>
</evidence>